<comment type="caution">
    <text evidence="3">The sequence shown here is derived from an EMBL/GenBank/DDBJ whole genome shotgun (WGS) entry which is preliminary data.</text>
</comment>
<name>A0A813LYE4_POLGL</name>
<reference evidence="3" key="1">
    <citation type="submission" date="2021-02" db="EMBL/GenBank/DDBJ databases">
        <authorList>
            <person name="Dougan E. K."/>
            <person name="Rhodes N."/>
            <person name="Thang M."/>
            <person name="Chan C."/>
        </authorList>
    </citation>
    <scope>NUCLEOTIDE SEQUENCE</scope>
</reference>
<dbReference type="EMBL" id="CAJNNV010026504">
    <property type="protein sequence ID" value="CAE8618373.1"/>
    <property type="molecule type" value="Genomic_DNA"/>
</dbReference>
<evidence type="ECO:0000313" key="5">
    <source>
        <dbReference type="Proteomes" id="UP000654075"/>
    </source>
</evidence>
<gene>
    <name evidence="2" type="ORF">PGLA1383_LOCUS35999</name>
    <name evidence="3" type="ORF">PGLA2088_LOCUS50492</name>
</gene>
<feature type="chain" id="PRO_5036222292" description="Subtilisin" evidence="1">
    <location>
        <begin position="19"/>
        <end position="112"/>
    </location>
</feature>
<dbReference type="EMBL" id="CAJNNW010037395">
    <property type="protein sequence ID" value="CAE8741490.1"/>
    <property type="molecule type" value="Genomic_DNA"/>
</dbReference>
<organism evidence="3 4">
    <name type="scientific">Polarella glacialis</name>
    <name type="common">Dinoflagellate</name>
    <dbReference type="NCBI Taxonomy" id="89957"/>
    <lineage>
        <taxon>Eukaryota</taxon>
        <taxon>Sar</taxon>
        <taxon>Alveolata</taxon>
        <taxon>Dinophyceae</taxon>
        <taxon>Suessiales</taxon>
        <taxon>Suessiaceae</taxon>
        <taxon>Polarella</taxon>
    </lineage>
</organism>
<evidence type="ECO:0000256" key="1">
    <source>
        <dbReference type="SAM" id="SignalP"/>
    </source>
</evidence>
<accession>A0A813LYE4</accession>
<feature type="signal peptide" evidence="1">
    <location>
        <begin position="1"/>
        <end position="18"/>
    </location>
</feature>
<sequence length="112" mass="12307">MQLIAASILAAVALSAHATHFRTSELSAVQFGFIALDKDLKMHMLVETGSALSGPACDKIKCIESLGLPGRLRGDYGGRPLLPVLREPRYQDRAEDHWSYWLVGWQGKCSLP</sequence>
<dbReference type="Proteomes" id="UP000626109">
    <property type="component" value="Unassembled WGS sequence"/>
</dbReference>
<evidence type="ECO:0000313" key="4">
    <source>
        <dbReference type="Proteomes" id="UP000626109"/>
    </source>
</evidence>
<evidence type="ECO:0008006" key="6">
    <source>
        <dbReference type="Google" id="ProtNLM"/>
    </source>
</evidence>
<keyword evidence="1" id="KW-0732">Signal</keyword>
<proteinExistence type="predicted"/>
<evidence type="ECO:0000313" key="2">
    <source>
        <dbReference type="EMBL" id="CAE8618373.1"/>
    </source>
</evidence>
<dbReference type="AlphaFoldDB" id="A0A813LYE4"/>
<keyword evidence="5" id="KW-1185">Reference proteome</keyword>
<dbReference type="Proteomes" id="UP000654075">
    <property type="component" value="Unassembled WGS sequence"/>
</dbReference>
<evidence type="ECO:0000313" key="3">
    <source>
        <dbReference type="EMBL" id="CAE8741490.1"/>
    </source>
</evidence>
<protein>
    <recommendedName>
        <fullName evidence="6">Subtilisin</fullName>
    </recommendedName>
</protein>